<dbReference type="InterPro" id="IPR001260">
    <property type="entry name" value="Coprogen_oxidase_aer"/>
</dbReference>
<keyword evidence="10" id="KW-1185">Reference proteome</keyword>
<dbReference type="STRING" id="109895.A0A507ECU4"/>
<dbReference type="FunFam" id="3.40.1500.10:FF:000002">
    <property type="entry name" value="oxygen-dependent coproporphyrinogen-III oxidase, mitochondrial"/>
    <property type="match status" value="1"/>
</dbReference>
<dbReference type="PANTHER" id="PTHR10755:SF0">
    <property type="entry name" value="OXYGEN-DEPENDENT COPROPORPHYRINOGEN-III OXIDASE, MITOCHONDRIAL"/>
    <property type="match status" value="1"/>
</dbReference>
<dbReference type="EMBL" id="QEAQ01000005">
    <property type="protein sequence ID" value="TPX61893.1"/>
    <property type="molecule type" value="Genomic_DNA"/>
</dbReference>
<evidence type="ECO:0000256" key="3">
    <source>
        <dbReference type="ARBA" id="ARBA00011738"/>
    </source>
</evidence>
<proteinExistence type="inferred from homology"/>
<dbReference type="Proteomes" id="UP000318582">
    <property type="component" value="Unassembled WGS sequence"/>
</dbReference>
<dbReference type="NCBIfam" id="NF003727">
    <property type="entry name" value="PRK05330.1"/>
    <property type="match status" value="1"/>
</dbReference>
<dbReference type="InterPro" id="IPR018375">
    <property type="entry name" value="Coprogen_oxidase_CS"/>
</dbReference>
<name>A0A507ECU4_9FUNG</name>
<comment type="pathway">
    <text evidence="1">Porphyrin-containing compound metabolism; protoporphyrin-IX biosynthesis; protoporphyrinogen-IX from coproporphyrinogen-III (O2 route): step 1/1.</text>
</comment>
<dbReference type="Pfam" id="PF01218">
    <property type="entry name" value="Coprogen_oxidas"/>
    <property type="match status" value="1"/>
</dbReference>
<dbReference type="PROSITE" id="PS01021">
    <property type="entry name" value="COPROGEN_OXIDASE"/>
    <property type="match status" value="1"/>
</dbReference>
<evidence type="ECO:0000256" key="5">
    <source>
        <dbReference type="ARBA" id="ARBA00023002"/>
    </source>
</evidence>
<dbReference type="GO" id="GO:0005737">
    <property type="term" value="C:cytoplasm"/>
    <property type="evidence" value="ECO:0007669"/>
    <property type="project" value="TreeGrafter"/>
</dbReference>
<dbReference type="GO" id="GO:0006782">
    <property type="term" value="P:protoporphyrinogen IX biosynthetic process"/>
    <property type="evidence" value="ECO:0007669"/>
    <property type="project" value="UniProtKB-UniPathway"/>
</dbReference>
<accession>A0A507ECU4</accession>
<comment type="subunit">
    <text evidence="3">Homodimer.</text>
</comment>
<evidence type="ECO:0000256" key="8">
    <source>
        <dbReference type="SAM" id="MobiDB-lite"/>
    </source>
</evidence>
<evidence type="ECO:0000256" key="1">
    <source>
        <dbReference type="ARBA" id="ARBA00005168"/>
    </source>
</evidence>
<evidence type="ECO:0000256" key="4">
    <source>
        <dbReference type="ARBA" id="ARBA00012869"/>
    </source>
</evidence>
<keyword evidence="6" id="KW-0350">Heme biosynthesis</keyword>
<sequence length="420" mass="47140">MSGPMTHITASSRLLATNSRCRYGWSPGPQFKPNSARTRAMASAVTPSSKTPSQQAVLGATAAFGLSVGAWLYMNQTKQRGIECEAAIPSPRISPDVPSKGETTTTETEMSRKMEQLVRRLQQEITTAVEELEGPDGGKFFRDSWVREEGGVGASCVLQEGKVFEKAGVNISIIASKAPEGMLKHMRARKRQGIDKGPYNMFVAGISLVMHPHNPMAPTVHANYRYFELVEENGDHSKPVASWFGGGCDLTPSYLFEEDAVHFHQTIKNACDAHDPAYYPKFKKWCDDYFDVKHRGERRGVGGIFFDDLEDRPADEIFEFVKDCGGSVVQQYVPIVKKRMNMPYTEENKKWQQLRRGRYVEFNLVHDRGTKFGLATPGVRIESVLMSLPLTARWEYCHTPVEGSPEAKLLEVLRNPREWV</sequence>
<dbReference type="InterPro" id="IPR036406">
    <property type="entry name" value="Coprogen_oxidase_aer_sf"/>
</dbReference>
<dbReference type="Gene3D" id="3.40.1500.10">
    <property type="entry name" value="Coproporphyrinogen III oxidase, aerobic"/>
    <property type="match status" value="1"/>
</dbReference>
<dbReference type="EC" id="1.3.3.3" evidence="4"/>
<evidence type="ECO:0000313" key="9">
    <source>
        <dbReference type="EMBL" id="TPX61893.1"/>
    </source>
</evidence>
<keyword evidence="7" id="KW-0627">Porphyrin biosynthesis</keyword>
<dbReference type="SUPFAM" id="SSF102886">
    <property type="entry name" value="Coproporphyrinogen III oxidase"/>
    <property type="match status" value="1"/>
</dbReference>
<evidence type="ECO:0000256" key="2">
    <source>
        <dbReference type="ARBA" id="ARBA00010644"/>
    </source>
</evidence>
<dbReference type="GO" id="GO:0004109">
    <property type="term" value="F:coproporphyrinogen oxidase activity"/>
    <property type="evidence" value="ECO:0007669"/>
    <property type="project" value="UniProtKB-EC"/>
</dbReference>
<evidence type="ECO:0000313" key="10">
    <source>
        <dbReference type="Proteomes" id="UP000318582"/>
    </source>
</evidence>
<dbReference type="PANTHER" id="PTHR10755">
    <property type="entry name" value="COPROPORPHYRINOGEN III OXIDASE, MITOCHONDRIAL"/>
    <property type="match status" value="1"/>
</dbReference>
<gene>
    <name evidence="9" type="primary">HEM13</name>
    <name evidence="9" type="ORF">PhCBS80983_g00804</name>
</gene>
<protein>
    <recommendedName>
        <fullName evidence="4">coproporphyrinogen oxidase</fullName>
        <ecNumber evidence="4">1.3.3.3</ecNumber>
    </recommendedName>
</protein>
<keyword evidence="5" id="KW-0560">Oxidoreductase</keyword>
<dbReference type="PRINTS" id="PR00073">
    <property type="entry name" value="COPRGNOXDASE"/>
</dbReference>
<comment type="similarity">
    <text evidence="2">Belongs to the aerobic coproporphyrinogen-III oxidase family.</text>
</comment>
<evidence type="ECO:0000256" key="6">
    <source>
        <dbReference type="ARBA" id="ARBA00023133"/>
    </source>
</evidence>
<feature type="region of interest" description="Disordered" evidence="8">
    <location>
        <begin position="89"/>
        <end position="112"/>
    </location>
</feature>
<evidence type="ECO:0000256" key="7">
    <source>
        <dbReference type="ARBA" id="ARBA00023244"/>
    </source>
</evidence>
<dbReference type="AlphaFoldDB" id="A0A507ECU4"/>
<reference evidence="9 10" key="1">
    <citation type="journal article" date="2019" name="Sci. Rep.">
        <title>Comparative genomics of chytrid fungi reveal insights into the obligate biotrophic and pathogenic lifestyle of Synchytrium endobioticum.</title>
        <authorList>
            <person name="van de Vossenberg B.T.L.H."/>
            <person name="Warris S."/>
            <person name="Nguyen H.D.T."/>
            <person name="van Gent-Pelzer M.P.E."/>
            <person name="Joly D.L."/>
            <person name="van de Geest H.C."/>
            <person name="Bonants P.J.M."/>
            <person name="Smith D.S."/>
            <person name="Levesque C.A."/>
            <person name="van der Lee T.A.J."/>
        </authorList>
    </citation>
    <scope>NUCLEOTIDE SEQUENCE [LARGE SCALE GENOMIC DNA]</scope>
    <source>
        <strain evidence="9 10">CBS 809.83</strain>
    </source>
</reference>
<comment type="caution">
    <text evidence="9">The sequence shown here is derived from an EMBL/GenBank/DDBJ whole genome shotgun (WGS) entry which is preliminary data.</text>
</comment>
<organism evidence="9 10">
    <name type="scientific">Powellomyces hirtus</name>
    <dbReference type="NCBI Taxonomy" id="109895"/>
    <lineage>
        <taxon>Eukaryota</taxon>
        <taxon>Fungi</taxon>
        <taxon>Fungi incertae sedis</taxon>
        <taxon>Chytridiomycota</taxon>
        <taxon>Chytridiomycota incertae sedis</taxon>
        <taxon>Chytridiomycetes</taxon>
        <taxon>Spizellomycetales</taxon>
        <taxon>Powellomycetaceae</taxon>
        <taxon>Powellomyces</taxon>
    </lineage>
</organism>
<dbReference type="UniPathway" id="UPA00251">
    <property type="reaction ID" value="UER00322"/>
</dbReference>